<dbReference type="PANTHER" id="PTHR10322">
    <property type="entry name" value="DNA POLYMERASE CATALYTIC SUBUNIT"/>
    <property type="match status" value="1"/>
</dbReference>
<dbReference type="EC" id="2.7.7.7" evidence="1"/>
<dbReference type="GO" id="GO:0003887">
    <property type="term" value="F:DNA-directed DNA polymerase activity"/>
    <property type="evidence" value="ECO:0007669"/>
    <property type="project" value="UniProtKB-KW"/>
</dbReference>
<dbReference type="PANTHER" id="PTHR10322:SF23">
    <property type="entry name" value="DNA POLYMERASE DELTA CATALYTIC SUBUNIT"/>
    <property type="match status" value="1"/>
</dbReference>
<evidence type="ECO:0000256" key="1">
    <source>
        <dbReference type="ARBA" id="ARBA00012417"/>
    </source>
</evidence>
<evidence type="ECO:0000256" key="2">
    <source>
        <dbReference type="ARBA" id="ARBA00022679"/>
    </source>
</evidence>
<evidence type="ECO:0000256" key="4">
    <source>
        <dbReference type="ARBA" id="ARBA00022932"/>
    </source>
</evidence>
<evidence type="ECO:0000313" key="6">
    <source>
        <dbReference type="EMBL" id="KAL0198010.1"/>
    </source>
</evidence>
<feature type="non-terminal residue" evidence="6">
    <location>
        <position position="78"/>
    </location>
</feature>
<name>A0ABD0RIT3_CIRMR</name>
<evidence type="ECO:0000256" key="3">
    <source>
        <dbReference type="ARBA" id="ARBA00022695"/>
    </source>
</evidence>
<gene>
    <name evidence="6" type="ORF">M9458_006550</name>
</gene>
<comment type="caution">
    <text evidence="6">The sequence shown here is derived from an EMBL/GenBank/DDBJ whole genome shotgun (WGS) entry which is preliminary data.</text>
</comment>
<dbReference type="InterPro" id="IPR006134">
    <property type="entry name" value="DNA-dir_DNA_pol_B_multi_dom"/>
</dbReference>
<dbReference type="Gene3D" id="1.10.132.60">
    <property type="entry name" value="DNA polymerase family B, C-terminal domain"/>
    <property type="match status" value="1"/>
</dbReference>
<keyword evidence="4" id="KW-0239">DNA-directed DNA polymerase</keyword>
<accession>A0ABD0RIT3</accession>
<sequence length="78" mass="8750">MRKRDAGSAPNLGDRVPYVIIKAAKGVAAYMKSEDPIYVLENNIPIDTQYYLEQQLSKPLLRIFEPILGESKAESVLL</sequence>
<dbReference type="EMBL" id="JAMKFB020000003">
    <property type="protein sequence ID" value="KAL0198010.1"/>
    <property type="molecule type" value="Genomic_DNA"/>
</dbReference>
<evidence type="ECO:0000259" key="5">
    <source>
        <dbReference type="Pfam" id="PF00136"/>
    </source>
</evidence>
<proteinExistence type="predicted"/>
<protein>
    <recommendedName>
        <fullName evidence="1">DNA-directed DNA polymerase</fullName>
        <ecNumber evidence="1">2.7.7.7</ecNumber>
    </recommendedName>
</protein>
<organism evidence="6 7">
    <name type="scientific">Cirrhinus mrigala</name>
    <name type="common">Mrigala</name>
    <dbReference type="NCBI Taxonomy" id="683832"/>
    <lineage>
        <taxon>Eukaryota</taxon>
        <taxon>Metazoa</taxon>
        <taxon>Chordata</taxon>
        <taxon>Craniata</taxon>
        <taxon>Vertebrata</taxon>
        <taxon>Euteleostomi</taxon>
        <taxon>Actinopterygii</taxon>
        <taxon>Neopterygii</taxon>
        <taxon>Teleostei</taxon>
        <taxon>Ostariophysi</taxon>
        <taxon>Cypriniformes</taxon>
        <taxon>Cyprinidae</taxon>
        <taxon>Labeoninae</taxon>
        <taxon>Labeonini</taxon>
        <taxon>Cirrhinus</taxon>
    </lineage>
</organism>
<keyword evidence="3" id="KW-0548">Nucleotidyltransferase</keyword>
<keyword evidence="2" id="KW-0808">Transferase</keyword>
<dbReference type="Pfam" id="PF00136">
    <property type="entry name" value="DNA_pol_B"/>
    <property type="match status" value="1"/>
</dbReference>
<evidence type="ECO:0000313" key="7">
    <source>
        <dbReference type="Proteomes" id="UP001529510"/>
    </source>
</evidence>
<keyword evidence="7" id="KW-1185">Reference proteome</keyword>
<feature type="non-terminal residue" evidence="6">
    <location>
        <position position="1"/>
    </location>
</feature>
<dbReference type="InterPro" id="IPR042087">
    <property type="entry name" value="DNA_pol_B_thumb"/>
</dbReference>
<reference evidence="6 7" key="1">
    <citation type="submission" date="2024-05" db="EMBL/GenBank/DDBJ databases">
        <title>Genome sequencing and assembly of Indian major carp, Cirrhinus mrigala (Hamilton, 1822).</title>
        <authorList>
            <person name="Mohindra V."/>
            <person name="Chowdhury L.M."/>
            <person name="Lal K."/>
            <person name="Jena J.K."/>
        </authorList>
    </citation>
    <scope>NUCLEOTIDE SEQUENCE [LARGE SCALE GENOMIC DNA]</scope>
    <source>
        <strain evidence="6">CM1030</strain>
        <tissue evidence="6">Blood</tissue>
    </source>
</reference>
<dbReference type="AlphaFoldDB" id="A0ABD0RIT3"/>
<dbReference type="Proteomes" id="UP001529510">
    <property type="component" value="Unassembled WGS sequence"/>
</dbReference>
<dbReference type="InterPro" id="IPR043502">
    <property type="entry name" value="DNA/RNA_pol_sf"/>
</dbReference>
<dbReference type="InterPro" id="IPR050240">
    <property type="entry name" value="DNA_pol_type-B"/>
</dbReference>
<dbReference type="SUPFAM" id="SSF56672">
    <property type="entry name" value="DNA/RNA polymerases"/>
    <property type="match status" value="1"/>
</dbReference>
<feature type="domain" description="DNA-directed DNA polymerase family B multifunctional" evidence="5">
    <location>
        <begin position="1"/>
        <end position="67"/>
    </location>
</feature>